<proteinExistence type="predicted"/>
<organism evidence="2">
    <name type="scientific">Homo sapiens</name>
    <name type="common">Human</name>
    <dbReference type="NCBI Taxonomy" id="9606"/>
    <lineage>
        <taxon>Eukaryota</taxon>
        <taxon>Metazoa</taxon>
        <taxon>Chordata</taxon>
        <taxon>Craniata</taxon>
        <taxon>Vertebrata</taxon>
        <taxon>Euteleostomi</taxon>
        <taxon>Mammalia</taxon>
        <taxon>Eutheria</taxon>
        <taxon>Euarchontoglires</taxon>
        <taxon>Primates</taxon>
        <taxon>Haplorrhini</taxon>
        <taxon>Catarrhini</taxon>
        <taxon>Hominidae</taxon>
        <taxon>Homo</taxon>
    </lineage>
</organism>
<name>L8ECH7_HUMAN</name>
<evidence type="ECO:0000256" key="1">
    <source>
        <dbReference type="SAM" id="SignalP"/>
    </source>
</evidence>
<dbReference type="OrthoDB" id="10267235at2759"/>
<protein>
    <submittedName>
        <fullName evidence="2">Alternative protein ETNK2</fullName>
    </submittedName>
</protein>
<feature type="signal peptide" evidence="1">
    <location>
        <begin position="1"/>
        <end position="18"/>
    </location>
</feature>
<sequence length="84" mass="9246">MASPTSWWPAMWRRTCRTACWSGCMGSGRSCWWTGRMRSETSSCCEHTAVPPNSTAPSRMGCAMSTCRVWPWSLSTSVSPGFSG</sequence>
<dbReference type="ChiTaRS" id="ETNK2">
    <property type="organism name" value="human"/>
</dbReference>
<dbReference type="EMBL" id="HF584090">
    <property type="protein sequence ID" value="CCQ43587.1"/>
    <property type="molecule type" value="Genomic_DNA"/>
</dbReference>
<reference evidence="2" key="1">
    <citation type="journal article" date="2013" name="PLoS ONE">
        <title>Direct detection of alternative open reading frames translation products in human significantly expands the proteome.</title>
        <authorList>
            <person name="Vanderperre B."/>
            <person name="Lucier J.-F."/>
            <person name="Motard J."/>
            <person name="Tremblay G."/>
            <person name="Vanderperre S."/>
            <person name="Wisztorski M."/>
            <person name="Salzet M."/>
            <person name="Boisvert F.-M."/>
            <person name="Roucou X."/>
        </authorList>
    </citation>
    <scope>NUCLEOTIDE SEQUENCE</scope>
</reference>
<keyword evidence="1" id="KW-0732">Signal</keyword>
<evidence type="ECO:0000313" key="2">
    <source>
        <dbReference type="EMBL" id="CCQ43587.1"/>
    </source>
</evidence>
<feature type="chain" id="PRO_5003987863" evidence="1">
    <location>
        <begin position="19"/>
        <end position="84"/>
    </location>
</feature>
<dbReference type="AlphaFoldDB" id="L8ECH7"/>
<gene>
    <name evidence="2" type="primary">ETNK2</name>
</gene>
<accession>L8ECH7</accession>